<dbReference type="InterPro" id="IPR013780">
    <property type="entry name" value="Glyco_hydro_b"/>
</dbReference>
<dbReference type="Gene3D" id="2.60.40.1180">
    <property type="entry name" value="Golgi alpha-mannosidase II"/>
    <property type="match status" value="1"/>
</dbReference>
<comment type="caution">
    <text evidence="6">The sequence shown here is derived from an EMBL/GenBank/DDBJ whole genome shotgun (WGS) entry which is preliminary data.</text>
</comment>
<dbReference type="EMBL" id="JAOQIO010000084">
    <property type="protein sequence ID" value="MCU6794372.1"/>
    <property type="molecule type" value="Genomic_DNA"/>
</dbReference>
<reference evidence="6 7" key="1">
    <citation type="submission" date="2022-09" db="EMBL/GenBank/DDBJ databases">
        <authorList>
            <person name="Han X.L."/>
            <person name="Wang Q."/>
            <person name="Lu T."/>
        </authorList>
    </citation>
    <scope>NUCLEOTIDE SEQUENCE [LARGE SCALE GENOMIC DNA]</scope>
    <source>
        <strain evidence="6 7">WQ 127069</strain>
    </source>
</reference>
<name>A0ABT2UI93_9BACL</name>
<dbReference type="Pfam" id="PF01074">
    <property type="entry name" value="Glyco_hydro_38N"/>
    <property type="match status" value="1"/>
</dbReference>
<dbReference type="SUPFAM" id="SSF88688">
    <property type="entry name" value="Families 57/38 glycoside transferase middle domain"/>
    <property type="match status" value="1"/>
</dbReference>
<dbReference type="InterPro" id="IPR011682">
    <property type="entry name" value="Glyco_hydro_38_C"/>
</dbReference>
<dbReference type="InterPro" id="IPR037094">
    <property type="entry name" value="Glyco_hydro_38_cen_sf"/>
</dbReference>
<dbReference type="InterPro" id="IPR041147">
    <property type="entry name" value="GH38_C"/>
</dbReference>
<dbReference type="InterPro" id="IPR011013">
    <property type="entry name" value="Gal_mutarotase_sf_dom"/>
</dbReference>
<keyword evidence="3 6" id="KW-0378">Hydrolase</keyword>
<dbReference type="GO" id="GO:0016787">
    <property type="term" value="F:hydrolase activity"/>
    <property type="evidence" value="ECO:0007669"/>
    <property type="project" value="UniProtKB-KW"/>
</dbReference>
<sequence length="834" mass="94990">MSENTKVHLIGNAHLDPVWLWQWQEGYAEIKATFRSALDRLNEFPEFVFTCACAAYYQWVEENAPNMFAEIRERVAEGRWVITGGWWIQPDCNLPSGESFARHSLYGQRYFQEKFGIMATVGYNVDSFGHHGMMPQILKQSGMDYYLFMRPEEHEKHLENDLFWWESEDGSRVMTFRLSDSYANFTKHGKDAKILKHQRLAKEKGHDYMSFYGVGNHGGGPTVANLQLIDEIREEHGREQIILSSPNQFFTDMVTENPAIPVVKDEMQRHAIGCYSAHSESKANNRRAEHRLLSAEKFSSFANVLLGLPYPKAPLNLAWENVMFNQFHDIMGGCSIKEAFDDVREFHGEALAIGARTLNAALQKISWAIDTMKPEVKSLSKDKDWQTWEQDDLGAPIVVFNPLSWEVETLVKVNKKLTSVTDEAGTPIPLQTVRASRTNGRDDKWDSLITARVPAFGYRVYWTYRDKDIPAAPLAGEVLVDNNVLENAQIRVQVDAHTGYISSILDKLTNTELLNGKGAVPIVIDEHHSDTWGHHLVQYRDEIGRFGDAQIKVLEQGPLRVTLRVTSYYNNSVLRQDISLGHHSSDIQVRVQLDWREKHKMLKLSFPIHVEQPQSVSEIPYGFIERPTNGNEVPGQQWVDVYGLAPNTADGEEQQVRGMGLLNDSKYAYDVQGSEIRMTVVRSPIFADHFSERDDDQVEYMDQGVQEFGYTLVPHSGSWKDGRLVQKANELNVPPLLMWETYHEGSLPQISEGIVISEAAIVATTFKRAEEGDGWIVRCYETLGQETESAFKLPALQREWSAAFRKCEIKTFFVPDDTGLAVKEVNFVELAETE</sequence>
<dbReference type="Pfam" id="PF17677">
    <property type="entry name" value="Glyco_hydro38C2"/>
    <property type="match status" value="1"/>
</dbReference>
<evidence type="ECO:0000259" key="5">
    <source>
        <dbReference type="SMART" id="SM00872"/>
    </source>
</evidence>
<dbReference type="Gene3D" id="2.70.98.30">
    <property type="entry name" value="Golgi alpha-mannosidase II, domain 4"/>
    <property type="match status" value="1"/>
</dbReference>
<evidence type="ECO:0000313" key="6">
    <source>
        <dbReference type="EMBL" id="MCU6794372.1"/>
    </source>
</evidence>
<dbReference type="PANTHER" id="PTHR46017:SF1">
    <property type="entry name" value="ALPHA-MANNOSIDASE 2C1"/>
    <property type="match status" value="1"/>
</dbReference>
<dbReference type="Pfam" id="PF09261">
    <property type="entry name" value="Alpha-mann_mid"/>
    <property type="match status" value="1"/>
</dbReference>
<dbReference type="SUPFAM" id="SSF88713">
    <property type="entry name" value="Glycoside hydrolase/deacetylase"/>
    <property type="match status" value="1"/>
</dbReference>
<dbReference type="Gene3D" id="3.20.110.10">
    <property type="entry name" value="Glycoside hydrolase 38, N terminal domain"/>
    <property type="match status" value="1"/>
</dbReference>
<dbReference type="Gene3D" id="1.20.1270.50">
    <property type="entry name" value="Glycoside hydrolase family 38, central domain"/>
    <property type="match status" value="1"/>
</dbReference>
<dbReference type="SUPFAM" id="SSF74650">
    <property type="entry name" value="Galactose mutarotase-like"/>
    <property type="match status" value="1"/>
</dbReference>
<protein>
    <submittedName>
        <fullName evidence="6">Glycosyl hydrolase-related protein</fullName>
    </submittedName>
</protein>
<gene>
    <name evidence="6" type="ORF">OB236_19895</name>
</gene>
<feature type="domain" description="Glycoside hydrolase family 38 central" evidence="5">
    <location>
        <begin position="270"/>
        <end position="347"/>
    </location>
</feature>
<evidence type="ECO:0000256" key="3">
    <source>
        <dbReference type="ARBA" id="ARBA00022801"/>
    </source>
</evidence>
<keyword evidence="4" id="KW-0326">Glycosidase</keyword>
<comment type="similarity">
    <text evidence="1">Belongs to the glycosyl hydrolase 38 family.</text>
</comment>
<dbReference type="InterPro" id="IPR028995">
    <property type="entry name" value="Glyco_hydro_57/38_cen_sf"/>
</dbReference>
<dbReference type="CDD" id="cd10789">
    <property type="entry name" value="GH38N_AMII_ER_cytosolic"/>
    <property type="match status" value="1"/>
</dbReference>
<dbReference type="Pfam" id="PF07748">
    <property type="entry name" value="Glyco_hydro_38C"/>
    <property type="match status" value="1"/>
</dbReference>
<evidence type="ECO:0000256" key="1">
    <source>
        <dbReference type="ARBA" id="ARBA00009792"/>
    </source>
</evidence>
<proteinExistence type="inferred from homology"/>
<organism evidence="6 7">
    <name type="scientific">Paenibacillus baimaensis</name>
    <dbReference type="NCBI Taxonomy" id="2982185"/>
    <lineage>
        <taxon>Bacteria</taxon>
        <taxon>Bacillati</taxon>
        <taxon>Bacillota</taxon>
        <taxon>Bacilli</taxon>
        <taxon>Bacillales</taxon>
        <taxon>Paenibacillaceae</taxon>
        <taxon>Paenibacillus</taxon>
    </lineage>
</organism>
<dbReference type="InterPro" id="IPR011330">
    <property type="entry name" value="Glyco_hydro/deAcase_b/a-brl"/>
</dbReference>
<dbReference type="PANTHER" id="PTHR46017">
    <property type="entry name" value="ALPHA-MANNOSIDASE 2C1"/>
    <property type="match status" value="1"/>
</dbReference>
<dbReference type="Proteomes" id="UP001652445">
    <property type="component" value="Unassembled WGS sequence"/>
</dbReference>
<evidence type="ECO:0000256" key="2">
    <source>
        <dbReference type="ARBA" id="ARBA00022723"/>
    </source>
</evidence>
<dbReference type="InterPro" id="IPR027291">
    <property type="entry name" value="Glyco_hydro_38_N_sf"/>
</dbReference>
<evidence type="ECO:0000313" key="7">
    <source>
        <dbReference type="Proteomes" id="UP001652445"/>
    </source>
</evidence>
<keyword evidence="2" id="KW-0479">Metal-binding</keyword>
<accession>A0ABT2UI93</accession>
<dbReference type="SMART" id="SM00872">
    <property type="entry name" value="Alpha-mann_mid"/>
    <property type="match status" value="1"/>
</dbReference>
<dbReference type="InterPro" id="IPR000602">
    <property type="entry name" value="Glyco_hydro_38_N"/>
</dbReference>
<dbReference type="InterPro" id="IPR015341">
    <property type="entry name" value="Glyco_hydro_38_cen"/>
</dbReference>
<dbReference type="RefSeq" id="WP_262685537.1">
    <property type="nucleotide sequence ID" value="NZ_JAOQIO010000084.1"/>
</dbReference>
<evidence type="ECO:0000256" key="4">
    <source>
        <dbReference type="ARBA" id="ARBA00023295"/>
    </source>
</evidence>
<keyword evidence="7" id="KW-1185">Reference proteome</keyword>